<name>A0A660LGX6_9ACTN</name>
<comment type="caution">
    <text evidence="1">The sequence shown here is derived from an EMBL/GenBank/DDBJ whole genome shotgun (WGS) entry which is preliminary data.</text>
</comment>
<evidence type="ECO:0000313" key="1">
    <source>
        <dbReference type="EMBL" id="RKQ93556.1"/>
    </source>
</evidence>
<reference evidence="1 2" key="1">
    <citation type="submission" date="2018-10" db="EMBL/GenBank/DDBJ databases">
        <title>Genomic Encyclopedia of Archaeal and Bacterial Type Strains, Phase II (KMG-II): from individual species to whole genera.</title>
        <authorList>
            <person name="Goeker M."/>
        </authorList>
    </citation>
    <scope>NUCLEOTIDE SEQUENCE [LARGE SCALE GENOMIC DNA]</scope>
    <source>
        <strain evidence="1 2">DSM 14954</strain>
    </source>
</reference>
<organism evidence="1 2">
    <name type="scientific">Solirubrobacter pauli</name>
    <dbReference type="NCBI Taxonomy" id="166793"/>
    <lineage>
        <taxon>Bacteria</taxon>
        <taxon>Bacillati</taxon>
        <taxon>Actinomycetota</taxon>
        <taxon>Thermoleophilia</taxon>
        <taxon>Solirubrobacterales</taxon>
        <taxon>Solirubrobacteraceae</taxon>
        <taxon>Solirubrobacter</taxon>
    </lineage>
</organism>
<proteinExistence type="predicted"/>
<dbReference type="Pfam" id="PF06101">
    <property type="entry name" value="Vps62"/>
    <property type="match status" value="1"/>
</dbReference>
<gene>
    <name evidence="1" type="ORF">C8N24_3424</name>
</gene>
<dbReference type="Proteomes" id="UP000278962">
    <property type="component" value="Unassembled WGS sequence"/>
</dbReference>
<dbReference type="PANTHER" id="PTHR48174">
    <property type="entry name" value="DUF946 FAMILY PROTEIN"/>
    <property type="match status" value="1"/>
</dbReference>
<dbReference type="PANTHER" id="PTHR48174:SF5">
    <property type="entry name" value="VACUOLAR PROTEIN SORTING-ASSOCIATED PROTEIN 62"/>
    <property type="match status" value="1"/>
</dbReference>
<evidence type="ECO:0000313" key="2">
    <source>
        <dbReference type="Proteomes" id="UP000278962"/>
    </source>
</evidence>
<dbReference type="RefSeq" id="WP_170179151.1">
    <property type="nucleotide sequence ID" value="NZ_RBIL01000001.1"/>
</dbReference>
<dbReference type="AlphaFoldDB" id="A0A660LGX6"/>
<sequence>MLDAFAPIVVHDAAESSPLAAVDSARPALYGRAVPARDGGTWLQYWLYYRYQDQDRGIVRTGRHEGDWELVQYRVEENRLVEAVYAQHSGQERCGADAVERRGDRPVVYAAHGSHASYFHAGTRDRLWPDPNDESDGRGRATTAPVVEITRTDPAWMTKATPWGGSRASRLVPLEQDSPRGPAFQPERFDADAFAAEARDCQAGCNAVGECDAPEKALTVSAAAVMLGAVLLTLRRARRRRPPGGATG</sequence>
<dbReference type="EMBL" id="RBIL01000001">
    <property type="protein sequence ID" value="RKQ93556.1"/>
    <property type="molecule type" value="Genomic_DNA"/>
</dbReference>
<dbReference type="InterPro" id="IPR009291">
    <property type="entry name" value="Vps62"/>
</dbReference>
<accession>A0A660LGX6</accession>
<keyword evidence="2" id="KW-1185">Reference proteome</keyword>
<protein>
    <submittedName>
        <fullName evidence="1">Uncharacterized protein DUF946</fullName>
    </submittedName>
</protein>